<dbReference type="InterPro" id="IPR003594">
    <property type="entry name" value="HATPase_dom"/>
</dbReference>
<dbReference type="CDD" id="cd16928">
    <property type="entry name" value="HATPase_GyrB-like"/>
    <property type="match status" value="1"/>
</dbReference>
<dbReference type="CDD" id="cd00822">
    <property type="entry name" value="TopoII_Trans_DNA_gyrase"/>
    <property type="match status" value="1"/>
</dbReference>
<dbReference type="EMBL" id="UOEK01000145">
    <property type="protein sequence ID" value="VAV98706.1"/>
    <property type="molecule type" value="Genomic_DNA"/>
</dbReference>
<evidence type="ECO:0000313" key="13">
    <source>
        <dbReference type="EMBL" id="VAV98706.1"/>
    </source>
</evidence>
<dbReference type="GO" id="GO:0034335">
    <property type="term" value="F:DNA negative supercoiling activity"/>
    <property type="evidence" value="ECO:0007669"/>
    <property type="project" value="UniProtKB-ARBA"/>
</dbReference>
<dbReference type="InterPro" id="IPR018522">
    <property type="entry name" value="TopoIIA_CS"/>
</dbReference>
<dbReference type="NCBIfam" id="TIGR01059">
    <property type="entry name" value="gyrB"/>
    <property type="match status" value="1"/>
</dbReference>
<dbReference type="NCBIfam" id="NF004189">
    <property type="entry name" value="PRK05644.1"/>
    <property type="match status" value="1"/>
</dbReference>
<dbReference type="AlphaFoldDB" id="A0A3B0SCU3"/>
<keyword evidence="7" id="KW-0067">ATP-binding</keyword>
<dbReference type="SUPFAM" id="SSF55874">
    <property type="entry name" value="ATPase domain of HSP90 chaperone/DNA topoisomerase II/histidine kinase"/>
    <property type="match status" value="1"/>
</dbReference>
<dbReference type="FunFam" id="3.30.230.10:FF:000005">
    <property type="entry name" value="DNA gyrase subunit B"/>
    <property type="match status" value="1"/>
</dbReference>
<dbReference type="Pfam" id="PF02518">
    <property type="entry name" value="HATPase_c"/>
    <property type="match status" value="1"/>
</dbReference>
<dbReference type="InterPro" id="IPR013760">
    <property type="entry name" value="Topo_IIA-like_dom_sf"/>
</dbReference>
<evidence type="ECO:0000256" key="8">
    <source>
        <dbReference type="ARBA" id="ARBA00022842"/>
    </source>
</evidence>
<keyword evidence="10" id="KW-0238">DNA-binding</keyword>
<dbReference type="InterPro" id="IPR020568">
    <property type="entry name" value="Ribosomal_Su5_D2-typ_SF"/>
</dbReference>
<dbReference type="Gene3D" id="3.30.230.10">
    <property type="match status" value="1"/>
</dbReference>
<dbReference type="InterPro" id="IPR013759">
    <property type="entry name" value="Topo_IIA_B_C"/>
</dbReference>
<evidence type="ECO:0000256" key="5">
    <source>
        <dbReference type="ARBA" id="ARBA00022723"/>
    </source>
</evidence>
<name>A0A3B0SCU3_9ZZZZ</name>
<dbReference type="InterPro" id="IPR011557">
    <property type="entry name" value="GyrB"/>
</dbReference>
<proteinExistence type="inferred from homology"/>
<dbReference type="InterPro" id="IPR013506">
    <property type="entry name" value="Topo_IIA_bsu_dom2"/>
</dbReference>
<dbReference type="GO" id="GO:0006265">
    <property type="term" value="P:DNA topological change"/>
    <property type="evidence" value="ECO:0007669"/>
    <property type="project" value="InterPro"/>
</dbReference>
<evidence type="ECO:0000256" key="4">
    <source>
        <dbReference type="ARBA" id="ARBA00012895"/>
    </source>
</evidence>
<keyword evidence="8" id="KW-0460">Magnesium</keyword>
<evidence type="ECO:0000256" key="3">
    <source>
        <dbReference type="ARBA" id="ARBA00010708"/>
    </source>
</evidence>
<reference evidence="13" key="1">
    <citation type="submission" date="2018-06" db="EMBL/GenBank/DDBJ databases">
        <authorList>
            <person name="Zhirakovskaya E."/>
        </authorList>
    </citation>
    <scope>NUCLEOTIDE SEQUENCE</scope>
</reference>
<organism evidence="13">
    <name type="scientific">hydrothermal vent metagenome</name>
    <dbReference type="NCBI Taxonomy" id="652676"/>
    <lineage>
        <taxon>unclassified sequences</taxon>
        <taxon>metagenomes</taxon>
        <taxon>ecological metagenomes</taxon>
    </lineage>
</organism>
<keyword evidence="11 13" id="KW-0413">Isomerase</keyword>
<feature type="domain" description="Toprim" evidence="12">
    <location>
        <begin position="426"/>
        <end position="540"/>
    </location>
</feature>
<evidence type="ECO:0000256" key="6">
    <source>
        <dbReference type="ARBA" id="ARBA00022741"/>
    </source>
</evidence>
<dbReference type="NCBIfam" id="NF011501">
    <property type="entry name" value="PRK14939.1"/>
    <property type="match status" value="1"/>
</dbReference>
<dbReference type="InterPro" id="IPR002288">
    <property type="entry name" value="DNA_gyrase_B_C"/>
</dbReference>
<dbReference type="CDD" id="cd03366">
    <property type="entry name" value="TOPRIM_TopoIIA_GyrB"/>
    <property type="match status" value="1"/>
</dbReference>
<dbReference type="HAMAP" id="MF_01898">
    <property type="entry name" value="GyrB"/>
    <property type="match status" value="1"/>
</dbReference>
<dbReference type="InterPro" id="IPR034160">
    <property type="entry name" value="TOPRIM_GyrB"/>
</dbReference>
<dbReference type="PANTHER" id="PTHR45866:SF1">
    <property type="entry name" value="DNA GYRASE SUBUNIT B, MITOCHONDRIAL"/>
    <property type="match status" value="1"/>
</dbReference>
<evidence type="ECO:0000259" key="12">
    <source>
        <dbReference type="PROSITE" id="PS50880"/>
    </source>
</evidence>
<gene>
    <name evidence="13" type="ORF">MNBD_ACTINO02-2428</name>
</gene>
<comment type="similarity">
    <text evidence="3">Belongs to the type II topoisomerase GyrB family.</text>
</comment>
<dbReference type="SMART" id="SM00433">
    <property type="entry name" value="TOP2c"/>
    <property type="match status" value="1"/>
</dbReference>
<dbReference type="InterPro" id="IPR006171">
    <property type="entry name" value="TOPRIM_dom"/>
</dbReference>
<dbReference type="Pfam" id="PF00986">
    <property type="entry name" value="DNA_gyraseB_C"/>
    <property type="match status" value="1"/>
</dbReference>
<dbReference type="InterPro" id="IPR001241">
    <property type="entry name" value="Topo_IIA"/>
</dbReference>
<dbReference type="SMART" id="SM00387">
    <property type="entry name" value="HATPase_c"/>
    <property type="match status" value="1"/>
</dbReference>
<comment type="catalytic activity">
    <reaction evidence="1">
        <text>ATP-dependent breakage, passage and rejoining of double-stranded DNA.</text>
        <dbReference type="EC" id="5.6.2.2"/>
    </reaction>
</comment>
<keyword evidence="6" id="KW-0547">Nucleotide-binding</keyword>
<dbReference type="InterPro" id="IPR036890">
    <property type="entry name" value="HATPase_C_sf"/>
</dbReference>
<evidence type="ECO:0000256" key="10">
    <source>
        <dbReference type="ARBA" id="ARBA00023125"/>
    </source>
</evidence>
<protein>
    <recommendedName>
        <fullName evidence="4">DNA topoisomerase (ATP-hydrolyzing)</fullName>
        <ecNumber evidence="4">5.6.2.2</ecNumber>
    </recommendedName>
</protein>
<dbReference type="Gene3D" id="3.30.565.10">
    <property type="entry name" value="Histidine kinase-like ATPase, C-terminal domain"/>
    <property type="match status" value="1"/>
</dbReference>
<evidence type="ECO:0000256" key="11">
    <source>
        <dbReference type="ARBA" id="ARBA00023235"/>
    </source>
</evidence>
<dbReference type="SUPFAM" id="SSF54211">
    <property type="entry name" value="Ribosomal protein S5 domain 2-like"/>
    <property type="match status" value="1"/>
</dbReference>
<dbReference type="InterPro" id="IPR014721">
    <property type="entry name" value="Ribsml_uS5_D2-typ_fold_subgr"/>
</dbReference>
<dbReference type="Pfam" id="PF00204">
    <property type="entry name" value="DNA_gyraseB"/>
    <property type="match status" value="1"/>
</dbReference>
<sequence>MSKKNRVANASYDAKAIEVLEGMEHVRKRPSMYIGSTGPKGLHHLIWEVLDNSVDEAMAGFCTRIDVTILPDGGVKVKDNGRGIPVDRHAKTKLPAVTTVLTTLGAGGKFESDAYAVSGGLHGVGVSVVNALSTRLEVEVVREGFKWHQAFEYGDATGALKKGKEAKRTGTTIVFWADPEIFSDTTTYEYEIVSNRLREMAFLNKGLEIVFVDLRGEEPVGETYQYKGGLIDFVKYLNSSREPIHKQIAHFDASGDDAEIEVALQWTNNYNETVLSFANNINTHEGGTHEEGFRKALTRAINEFARSRNILKEKDGNLGGDDVREGITAVVSVKVRHPQFEGQTKTKLGNTELRSFVERALNQAFPEWLERNPGEARKIAEKSLNAAKARLAARQARDLTRRKSLLESAGLPGKLSDCSSKDPELSEIFIVEGDSAGGSAKQARNSKYQAILPIRGKIINVEKNRLSRVLQNNEVQSLITAIGTGIGEEFDVDKARYHKIIIMTDADVDGAHIRTLLLTFLFRHMPGIIDAGYVYIAQTPLYSVKAGTKTTWAYNDEHLDEIKAGLEGRKLNIQRFKGLGEMNADQLWDTTMNPGDRTMLQVEMSDRFSAEETFMTLMGTDVSARRTFIQQNAADVRFLDI</sequence>
<evidence type="ECO:0000256" key="1">
    <source>
        <dbReference type="ARBA" id="ARBA00000185"/>
    </source>
</evidence>
<dbReference type="Gene3D" id="3.40.50.670">
    <property type="match status" value="1"/>
</dbReference>
<dbReference type="PROSITE" id="PS00177">
    <property type="entry name" value="TOPOISOMERASE_II"/>
    <property type="match status" value="1"/>
</dbReference>
<evidence type="ECO:0000256" key="7">
    <source>
        <dbReference type="ARBA" id="ARBA00022840"/>
    </source>
</evidence>
<dbReference type="FunFam" id="3.30.565.10:FF:000002">
    <property type="entry name" value="DNA gyrase subunit B"/>
    <property type="match status" value="1"/>
</dbReference>
<dbReference type="InterPro" id="IPR000565">
    <property type="entry name" value="Topo_IIA_B"/>
</dbReference>
<dbReference type="EC" id="5.6.2.2" evidence="4"/>
<dbReference type="GO" id="GO:0005694">
    <property type="term" value="C:chromosome"/>
    <property type="evidence" value="ECO:0007669"/>
    <property type="project" value="InterPro"/>
</dbReference>
<dbReference type="SUPFAM" id="SSF56719">
    <property type="entry name" value="Type II DNA topoisomerase"/>
    <property type="match status" value="1"/>
</dbReference>
<evidence type="ECO:0000256" key="9">
    <source>
        <dbReference type="ARBA" id="ARBA00023029"/>
    </source>
</evidence>
<dbReference type="PROSITE" id="PS50880">
    <property type="entry name" value="TOPRIM"/>
    <property type="match status" value="1"/>
</dbReference>
<comment type="cofactor">
    <cofactor evidence="2">
        <name>Mg(2+)</name>
        <dbReference type="ChEBI" id="CHEBI:18420"/>
    </cofactor>
</comment>
<dbReference type="GO" id="GO:0005524">
    <property type="term" value="F:ATP binding"/>
    <property type="evidence" value="ECO:0007669"/>
    <property type="project" value="UniProtKB-KW"/>
</dbReference>
<dbReference type="GO" id="GO:0046872">
    <property type="term" value="F:metal ion binding"/>
    <property type="evidence" value="ECO:0007669"/>
    <property type="project" value="UniProtKB-KW"/>
</dbReference>
<keyword evidence="9" id="KW-0799">Topoisomerase</keyword>
<dbReference type="PANTHER" id="PTHR45866">
    <property type="entry name" value="DNA GYRASE/TOPOISOMERASE SUBUNIT B"/>
    <property type="match status" value="1"/>
</dbReference>
<accession>A0A3B0SCU3</accession>
<evidence type="ECO:0000256" key="2">
    <source>
        <dbReference type="ARBA" id="ARBA00001946"/>
    </source>
</evidence>
<dbReference type="Pfam" id="PF01751">
    <property type="entry name" value="Toprim"/>
    <property type="match status" value="1"/>
</dbReference>
<dbReference type="FunFam" id="3.40.50.670:FF:000002">
    <property type="entry name" value="DNA gyrase subunit B"/>
    <property type="match status" value="1"/>
</dbReference>
<keyword evidence="5" id="KW-0479">Metal-binding</keyword>
<dbReference type="PRINTS" id="PR01159">
    <property type="entry name" value="DNAGYRASEB"/>
</dbReference>
<dbReference type="GO" id="GO:0003677">
    <property type="term" value="F:DNA binding"/>
    <property type="evidence" value="ECO:0007669"/>
    <property type="project" value="UniProtKB-KW"/>
</dbReference>
<dbReference type="PRINTS" id="PR00418">
    <property type="entry name" value="TPI2FAMILY"/>
</dbReference>